<evidence type="ECO:0000313" key="3">
    <source>
        <dbReference type="EMBL" id="KAK7034655.1"/>
    </source>
</evidence>
<dbReference type="PANTHER" id="PTHR41814">
    <property type="entry name" value="EXPRESSED PROTEIN"/>
    <property type="match status" value="1"/>
</dbReference>
<reference evidence="3 4" key="1">
    <citation type="submission" date="2024-01" db="EMBL/GenBank/DDBJ databases">
        <title>A draft genome for a cacao thread blight-causing isolate of Paramarasmius palmivorus.</title>
        <authorList>
            <person name="Baruah I.K."/>
            <person name="Bukari Y."/>
            <person name="Amoako-Attah I."/>
            <person name="Meinhardt L.W."/>
            <person name="Bailey B.A."/>
            <person name="Cohen S.P."/>
        </authorList>
    </citation>
    <scope>NUCLEOTIDE SEQUENCE [LARGE SCALE GENOMIC DNA]</scope>
    <source>
        <strain evidence="3 4">GH-12</strain>
    </source>
</reference>
<protein>
    <recommendedName>
        <fullName evidence="5">Glycosyl hydrolase family 88</fullName>
    </recommendedName>
</protein>
<dbReference type="Pfam" id="PF07470">
    <property type="entry name" value="Glyco_hydro_88"/>
    <property type="match status" value="1"/>
</dbReference>
<dbReference type="GO" id="GO:0016787">
    <property type="term" value="F:hydrolase activity"/>
    <property type="evidence" value="ECO:0007669"/>
    <property type="project" value="UniProtKB-KW"/>
</dbReference>
<evidence type="ECO:0000313" key="4">
    <source>
        <dbReference type="Proteomes" id="UP001383192"/>
    </source>
</evidence>
<dbReference type="InterPro" id="IPR010905">
    <property type="entry name" value="Glyco_hydro_88"/>
</dbReference>
<dbReference type="EMBL" id="JAYKXP010000056">
    <property type="protein sequence ID" value="KAK7034655.1"/>
    <property type="molecule type" value="Genomic_DNA"/>
</dbReference>
<name>A0AAW0C4K0_9AGAR</name>
<keyword evidence="1" id="KW-0378">Hydrolase</keyword>
<dbReference type="SUPFAM" id="SSF48208">
    <property type="entry name" value="Six-hairpin glycosidases"/>
    <property type="match status" value="1"/>
</dbReference>
<dbReference type="InterPro" id="IPR008928">
    <property type="entry name" value="6-hairpin_glycosidase_sf"/>
</dbReference>
<evidence type="ECO:0008006" key="5">
    <source>
        <dbReference type="Google" id="ProtNLM"/>
    </source>
</evidence>
<organism evidence="3 4">
    <name type="scientific">Paramarasmius palmivorus</name>
    <dbReference type="NCBI Taxonomy" id="297713"/>
    <lineage>
        <taxon>Eukaryota</taxon>
        <taxon>Fungi</taxon>
        <taxon>Dikarya</taxon>
        <taxon>Basidiomycota</taxon>
        <taxon>Agaricomycotina</taxon>
        <taxon>Agaricomycetes</taxon>
        <taxon>Agaricomycetidae</taxon>
        <taxon>Agaricales</taxon>
        <taxon>Marasmiineae</taxon>
        <taxon>Marasmiaceae</taxon>
        <taxon>Paramarasmius</taxon>
    </lineage>
</organism>
<evidence type="ECO:0000256" key="1">
    <source>
        <dbReference type="ARBA" id="ARBA00022801"/>
    </source>
</evidence>
<dbReference type="InterPro" id="IPR012341">
    <property type="entry name" value="6hp_glycosidase-like_sf"/>
</dbReference>
<dbReference type="Proteomes" id="UP001383192">
    <property type="component" value="Unassembled WGS sequence"/>
</dbReference>
<feature type="signal peptide" evidence="2">
    <location>
        <begin position="1"/>
        <end position="18"/>
    </location>
</feature>
<dbReference type="Gene3D" id="1.50.10.10">
    <property type="match status" value="1"/>
</dbReference>
<sequence length="406" mass="44327">MFSRLLLVASLSCGTALAWDHVFPFDPGFDIQAVASLAESLPSHSWEYGTAAETMLELYNVSLSVFSPCHSAAPATQLTIENVRSLRYAHEKIVIGKGANALSDGDGAVGDPASLGVAALMLGQTISEYAIAAGDQLDFVVNKAPRWENGAISHRVEEPELWADFVYMAPPFIAYYGLDQSNASLIEVAVEQCKLYREVLLSPMYPSLWKHIVGNLHPDAGHWSTGNAWAAAGMTRVLATVLRAPSSCVSPQQRDTWANDLTYMIKEIVDGAIMLPDDNGLLRNYIDDPTWFGEISGSSLLAYVAYRMAVLRPDVFVSSPYLEWAEGMRETLGDGHVTKEGIGQPAVNPLGWGDRNPFVTGSPEGQNFVVLMYAAWRDCVLTGTCDFDWECVGQDAEDMKGWVTQC</sequence>
<feature type="chain" id="PRO_5043429650" description="Glycosyl hydrolase family 88" evidence="2">
    <location>
        <begin position="19"/>
        <end position="406"/>
    </location>
</feature>
<accession>A0AAW0C4K0</accession>
<dbReference type="AlphaFoldDB" id="A0AAW0C4K0"/>
<keyword evidence="4" id="KW-1185">Reference proteome</keyword>
<proteinExistence type="predicted"/>
<comment type="caution">
    <text evidence="3">The sequence shown here is derived from an EMBL/GenBank/DDBJ whole genome shotgun (WGS) entry which is preliminary data.</text>
</comment>
<evidence type="ECO:0000256" key="2">
    <source>
        <dbReference type="SAM" id="SignalP"/>
    </source>
</evidence>
<gene>
    <name evidence="3" type="ORF">VNI00_012297</name>
</gene>
<dbReference type="PANTHER" id="PTHR41814:SF1">
    <property type="entry name" value="CELLULASE"/>
    <property type="match status" value="1"/>
</dbReference>
<dbReference type="GO" id="GO:0005975">
    <property type="term" value="P:carbohydrate metabolic process"/>
    <property type="evidence" value="ECO:0007669"/>
    <property type="project" value="InterPro"/>
</dbReference>
<keyword evidence="2" id="KW-0732">Signal</keyword>